<evidence type="ECO:0000256" key="2">
    <source>
        <dbReference type="SAM" id="Phobius"/>
    </source>
</evidence>
<evidence type="ECO:0000313" key="3">
    <source>
        <dbReference type="EMBL" id="KAH0533520.1"/>
    </source>
</evidence>
<keyword evidence="2" id="KW-0812">Transmembrane</keyword>
<evidence type="ECO:0000313" key="4">
    <source>
        <dbReference type="Proteomes" id="UP000750711"/>
    </source>
</evidence>
<dbReference type="Proteomes" id="UP000750711">
    <property type="component" value="Unassembled WGS sequence"/>
</dbReference>
<proteinExistence type="predicted"/>
<feature type="compositionally biased region" description="Polar residues" evidence="1">
    <location>
        <begin position="1"/>
        <end position="10"/>
    </location>
</feature>
<keyword evidence="2" id="KW-1133">Transmembrane helix</keyword>
<protein>
    <submittedName>
        <fullName evidence="3">Uncharacterized protein</fullName>
    </submittedName>
</protein>
<feature type="region of interest" description="Disordered" evidence="1">
    <location>
        <begin position="1"/>
        <end position="106"/>
    </location>
</feature>
<accession>A0A9P8HTD0</accession>
<sequence length="139" mass="14556">MPMPRSSVSSYVGMKRKADEISPSGIDNNTHHSLESPPAEEQPQSLVSDDYTVADAQPREQDPLIPLETLISFDSSSQFESTQATHADDEQQPARKRVKVAGESGNSSGIARFAATALAGAVIGGMGVFAALVASAPSV</sequence>
<name>A0A9P8HTD0_9PEZI</name>
<feature type="compositionally biased region" description="Polar residues" evidence="1">
    <location>
        <begin position="72"/>
        <end position="85"/>
    </location>
</feature>
<feature type="transmembrane region" description="Helical" evidence="2">
    <location>
        <begin position="113"/>
        <end position="136"/>
    </location>
</feature>
<keyword evidence="2" id="KW-0472">Membrane</keyword>
<dbReference type="AlphaFoldDB" id="A0A9P8HTD0"/>
<comment type="caution">
    <text evidence="3">The sequence shown here is derived from an EMBL/GenBank/DDBJ whole genome shotgun (WGS) entry which is preliminary data.</text>
</comment>
<reference evidence="3" key="1">
    <citation type="submission" date="2021-03" db="EMBL/GenBank/DDBJ databases">
        <title>Comparative genomics and phylogenomic investigation of the class Geoglossomycetes provide insights into ecological specialization and systematics.</title>
        <authorList>
            <person name="Melie T."/>
            <person name="Pirro S."/>
            <person name="Miller A.N."/>
            <person name="Quandt A."/>
        </authorList>
    </citation>
    <scope>NUCLEOTIDE SEQUENCE</scope>
    <source>
        <strain evidence="3">CAQ_001_2017</strain>
    </source>
</reference>
<organism evidence="3 4">
    <name type="scientific">Trichoglossum hirsutum</name>
    <dbReference type="NCBI Taxonomy" id="265104"/>
    <lineage>
        <taxon>Eukaryota</taxon>
        <taxon>Fungi</taxon>
        <taxon>Dikarya</taxon>
        <taxon>Ascomycota</taxon>
        <taxon>Pezizomycotina</taxon>
        <taxon>Geoglossomycetes</taxon>
        <taxon>Geoglossales</taxon>
        <taxon>Geoglossaceae</taxon>
        <taxon>Trichoglossum</taxon>
    </lineage>
</organism>
<gene>
    <name evidence="3" type="ORF">GP486_008994</name>
</gene>
<keyword evidence="4" id="KW-1185">Reference proteome</keyword>
<dbReference type="EMBL" id="JAGHQM010004866">
    <property type="protein sequence ID" value="KAH0533520.1"/>
    <property type="molecule type" value="Genomic_DNA"/>
</dbReference>
<evidence type="ECO:0000256" key="1">
    <source>
        <dbReference type="SAM" id="MobiDB-lite"/>
    </source>
</evidence>